<dbReference type="InterPro" id="IPR012337">
    <property type="entry name" value="RNaseH-like_sf"/>
</dbReference>
<gene>
    <name evidence="1" type="ORF">FMEMAFBA_00008</name>
</gene>
<reference evidence="1" key="1">
    <citation type="submission" date="2020-06" db="EMBL/GenBank/DDBJ databases">
        <title>Unique genomic features of the anaerobic methanotrophic archaea.</title>
        <authorList>
            <person name="Chadwick G.L."/>
            <person name="Skennerton C.T."/>
            <person name="Laso-Perez R."/>
            <person name="Leu A.O."/>
            <person name="Speth D.R."/>
            <person name="Yu H."/>
            <person name="Morgan-Lang C."/>
            <person name="Hatzenpichler R."/>
            <person name="Goudeau D."/>
            <person name="Malmstrom R."/>
            <person name="Brazelton W.J."/>
            <person name="Woyke T."/>
            <person name="Hallam S.J."/>
            <person name="Tyson G.W."/>
            <person name="Wegener G."/>
            <person name="Boetius A."/>
            <person name="Orphan V."/>
        </authorList>
    </citation>
    <scope>NUCLEOTIDE SEQUENCE</scope>
</reference>
<dbReference type="InterPro" id="IPR036397">
    <property type="entry name" value="RNaseH_sf"/>
</dbReference>
<organism evidence="1">
    <name type="scientific">Candidatus Methanogaster sp. ANME-2c ERB4</name>
    <dbReference type="NCBI Taxonomy" id="2759911"/>
    <lineage>
        <taxon>Archaea</taxon>
        <taxon>Methanobacteriati</taxon>
        <taxon>Methanobacteriota</taxon>
        <taxon>Stenosarchaea group</taxon>
        <taxon>Methanomicrobia</taxon>
        <taxon>Methanosarcinales</taxon>
        <taxon>ANME-2 cluster</taxon>
        <taxon>Candidatus Methanogasteraceae</taxon>
        <taxon>Candidatus Methanogaster</taxon>
    </lineage>
</organism>
<sequence length="88" mass="10474">MKQCKIYKEELRNKRDKIYILHYACSDINGPEIEISSICTFKLESHDPLKQFSRVDDQNEKDMLKKFWGFINEVNPVIVGWNINKPNK</sequence>
<dbReference type="Gene3D" id="3.30.420.10">
    <property type="entry name" value="Ribonuclease H-like superfamily/Ribonuclease H"/>
    <property type="match status" value="1"/>
</dbReference>
<accession>A0A7G9YIB6</accession>
<dbReference type="SUPFAM" id="SSF53098">
    <property type="entry name" value="Ribonuclease H-like"/>
    <property type="match status" value="1"/>
</dbReference>
<dbReference type="GO" id="GO:0003676">
    <property type="term" value="F:nucleic acid binding"/>
    <property type="evidence" value="ECO:0007669"/>
    <property type="project" value="InterPro"/>
</dbReference>
<evidence type="ECO:0000313" key="1">
    <source>
        <dbReference type="EMBL" id="QNO47750.1"/>
    </source>
</evidence>
<dbReference type="AlphaFoldDB" id="A0A7G9YIB6"/>
<proteinExistence type="predicted"/>
<name>A0A7G9YIB6_9EURY</name>
<protein>
    <submittedName>
        <fullName evidence="1">Uncharacterized protein</fullName>
    </submittedName>
</protein>
<dbReference type="EMBL" id="MT631274">
    <property type="protein sequence ID" value="QNO47750.1"/>
    <property type="molecule type" value="Genomic_DNA"/>
</dbReference>